<dbReference type="AlphaFoldDB" id="I2F3C1"/>
<evidence type="ECO:0000256" key="4">
    <source>
        <dbReference type="ARBA" id="ARBA00022490"/>
    </source>
</evidence>
<dbReference type="PROSITE" id="PS01054">
    <property type="entry name" value="TRANSALDOLASE_1"/>
    <property type="match status" value="1"/>
</dbReference>
<dbReference type="HAMAP" id="MF_00494">
    <property type="entry name" value="Transaldolase_3b"/>
    <property type="match status" value="1"/>
</dbReference>
<comment type="function">
    <text evidence="9">Transaldolase is important for the balance of metabolites in the pentose-phosphate pathway.</text>
</comment>
<dbReference type="InterPro" id="IPR033919">
    <property type="entry name" value="TSA/FSA_arc/bac"/>
</dbReference>
<evidence type="ECO:0000256" key="8">
    <source>
        <dbReference type="ARBA" id="ARBA00048810"/>
    </source>
</evidence>
<evidence type="ECO:0000256" key="6">
    <source>
        <dbReference type="ARBA" id="ARBA00023126"/>
    </source>
</evidence>
<dbReference type="GO" id="GO:0016832">
    <property type="term" value="F:aldehyde-lyase activity"/>
    <property type="evidence" value="ECO:0007669"/>
    <property type="project" value="InterPro"/>
</dbReference>
<dbReference type="UniPathway" id="UPA00115">
    <property type="reaction ID" value="UER00414"/>
</dbReference>
<keyword evidence="11" id="KW-1185">Reference proteome</keyword>
<dbReference type="STRING" id="660470.Theba_0707"/>
<comment type="pathway">
    <text evidence="2 9">Carbohydrate degradation; pentose phosphate pathway; D-glyceraldehyde 3-phosphate and beta-D-fructose 6-phosphate from D-ribose 5-phosphate and D-xylulose 5-phosphate (non-oxidative stage): step 2/3.</text>
</comment>
<sequence length="218" mass="24252">MKIFLDTANIEDIREGMKLGLVDGVTTNPTLVSREGVKFEDRVVEICETVKGPVSAEVTSTDYENMVLQARELASLNEHVVVKIPMTRDGMRAVKTLYGEGIKTNVTLIFNSLQATLAAKAGATYVSPFVGRLDDIASNGMEIVEEIVRIFANYGYSTEIIVASVRHPMHVLEAALMGADIVTIPYEVLLKLFNHPLTDIGIERFMDDWKRYQKQQGK</sequence>
<feature type="active site" description="Schiff-base intermediate with substrate" evidence="9">
    <location>
        <position position="83"/>
    </location>
</feature>
<comment type="catalytic activity">
    <reaction evidence="8 9">
        <text>D-sedoheptulose 7-phosphate + D-glyceraldehyde 3-phosphate = D-erythrose 4-phosphate + beta-D-fructose 6-phosphate</text>
        <dbReference type="Rhea" id="RHEA:17053"/>
        <dbReference type="ChEBI" id="CHEBI:16897"/>
        <dbReference type="ChEBI" id="CHEBI:57483"/>
        <dbReference type="ChEBI" id="CHEBI:57634"/>
        <dbReference type="ChEBI" id="CHEBI:59776"/>
        <dbReference type="EC" id="2.2.1.2"/>
    </reaction>
</comment>
<dbReference type="NCBIfam" id="TIGR00875">
    <property type="entry name" value="fsa_talC_mipB"/>
    <property type="match status" value="1"/>
</dbReference>
<evidence type="ECO:0000256" key="5">
    <source>
        <dbReference type="ARBA" id="ARBA00022679"/>
    </source>
</evidence>
<dbReference type="EMBL" id="CP003532">
    <property type="protein sequence ID" value="AFK06424.1"/>
    <property type="molecule type" value="Genomic_DNA"/>
</dbReference>
<dbReference type="eggNOG" id="COG0176">
    <property type="taxonomic scope" value="Bacteria"/>
</dbReference>
<dbReference type="EC" id="2.2.1.2" evidence="9"/>
<dbReference type="KEGG" id="mpg:Theba_0707"/>
<dbReference type="PANTHER" id="PTHR10683">
    <property type="entry name" value="TRANSALDOLASE"/>
    <property type="match status" value="1"/>
</dbReference>
<evidence type="ECO:0000256" key="2">
    <source>
        <dbReference type="ARBA" id="ARBA00004857"/>
    </source>
</evidence>
<dbReference type="Pfam" id="PF00923">
    <property type="entry name" value="TAL_FSA"/>
    <property type="match status" value="1"/>
</dbReference>
<dbReference type="SUPFAM" id="SSF51569">
    <property type="entry name" value="Aldolase"/>
    <property type="match status" value="1"/>
</dbReference>
<evidence type="ECO:0000313" key="11">
    <source>
        <dbReference type="Proteomes" id="UP000002881"/>
    </source>
</evidence>
<dbReference type="InterPro" id="IPR013785">
    <property type="entry name" value="Aldolase_TIM"/>
</dbReference>
<reference evidence="10 11" key="1">
    <citation type="journal article" date="2012" name="Genome Biol. Evol.">
        <title>Genome Sequence of the Mesophilic Thermotogales Bacterium Mesotoga prima MesG1.Ag.4.2 Reveals the Largest Thermotogales Genome To Date.</title>
        <authorList>
            <person name="Zhaxybayeva O."/>
            <person name="Swithers K.S."/>
            <person name="Foght J."/>
            <person name="Green A.G."/>
            <person name="Bruce D."/>
            <person name="Detter C."/>
            <person name="Han S."/>
            <person name="Teshima H."/>
            <person name="Han J."/>
            <person name="Woyke T."/>
            <person name="Pitluck S."/>
            <person name="Nolan M."/>
            <person name="Ivanova N."/>
            <person name="Pati A."/>
            <person name="Land M.L."/>
            <person name="Dlutek M."/>
            <person name="Doolittle W.F."/>
            <person name="Noll K.M."/>
            <person name="Nesbo C.L."/>
        </authorList>
    </citation>
    <scope>NUCLEOTIDE SEQUENCE [LARGE SCALE GENOMIC DNA]</scope>
    <source>
        <strain evidence="11">mesG1.Ag.4.2</strain>
    </source>
</reference>
<keyword evidence="6 9" id="KW-0570">Pentose shunt</keyword>
<dbReference type="InterPro" id="IPR004731">
    <property type="entry name" value="Transaldolase_3B/F6P_aldolase"/>
</dbReference>
<proteinExistence type="inferred from homology"/>
<dbReference type="InterPro" id="IPR001585">
    <property type="entry name" value="TAL/FSA"/>
</dbReference>
<keyword evidence="7 9" id="KW-0704">Schiff base</keyword>
<name>I2F3C1_9BACT</name>
<evidence type="ECO:0000256" key="7">
    <source>
        <dbReference type="ARBA" id="ARBA00023270"/>
    </source>
</evidence>
<comment type="subcellular location">
    <subcellularLocation>
        <location evidence="1 9">Cytoplasm</location>
    </subcellularLocation>
</comment>
<comment type="similarity">
    <text evidence="3 9">Belongs to the transaldolase family. Type 3B subfamily.</text>
</comment>
<protein>
    <recommendedName>
        <fullName evidence="9">Probable transaldolase</fullName>
        <ecNumber evidence="9">2.2.1.2</ecNumber>
    </recommendedName>
</protein>
<dbReference type="RefSeq" id="WP_014730482.1">
    <property type="nucleotide sequence ID" value="NC_017934.1"/>
</dbReference>
<dbReference type="GO" id="GO:0004801">
    <property type="term" value="F:transaldolase activity"/>
    <property type="evidence" value="ECO:0007669"/>
    <property type="project" value="UniProtKB-UniRule"/>
</dbReference>
<organism evidence="10 11">
    <name type="scientific">Mesotoga prima MesG1.Ag.4.2</name>
    <dbReference type="NCBI Taxonomy" id="660470"/>
    <lineage>
        <taxon>Bacteria</taxon>
        <taxon>Thermotogati</taxon>
        <taxon>Thermotogota</taxon>
        <taxon>Thermotogae</taxon>
        <taxon>Kosmotogales</taxon>
        <taxon>Kosmotogaceae</taxon>
        <taxon>Mesotoga</taxon>
    </lineage>
</organism>
<evidence type="ECO:0000256" key="9">
    <source>
        <dbReference type="HAMAP-Rule" id="MF_00494"/>
    </source>
</evidence>
<dbReference type="InterPro" id="IPR018225">
    <property type="entry name" value="Transaldolase_AS"/>
</dbReference>
<accession>I2F3C1</accession>
<dbReference type="CDD" id="cd00956">
    <property type="entry name" value="Transaldolase_FSA"/>
    <property type="match status" value="1"/>
</dbReference>
<evidence type="ECO:0000313" key="10">
    <source>
        <dbReference type="EMBL" id="AFK06424.1"/>
    </source>
</evidence>
<dbReference type="GO" id="GO:0005737">
    <property type="term" value="C:cytoplasm"/>
    <property type="evidence" value="ECO:0007669"/>
    <property type="project" value="UniProtKB-SubCell"/>
</dbReference>
<dbReference type="GO" id="GO:0005975">
    <property type="term" value="P:carbohydrate metabolic process"/>
    <property type="evidence" value="ECO:0007669"/>
    <property type="project" value="InterPro"/>
</dbReference>
<keyword evidence="5 9" id="KW-0808">Transferase</keyword>
<dbReference type="HOGENOM" id="CLU_079764_0_0_0"/>
<dbReference type="Proteomes" id="UP000002881">
    <property type="component" value="Chromosome"/>
</dbReference>
<dbReference type="PANTHER" id="PTHR10683:SF40">
    <property type="entry name" value="FRUCTOSE-6-PHOSPHATE ALDOLASE 1-RELATED"/>
    <property type="match status" value="1"/>
</dbReference>
<gene>
    <name evidence="9" type="primary">tal</name>
    <name evidence="10" type="ORF">Theba_0707</name>
</gene>
<dbReference type="PROSITE" id="PS00958">
    <property type="entry name" value="TRANSALDOLASE_2"/>
    <property type="match status" value="1"/>
</dbReference>
<evidence type="ECO:0000256" key="1">
    <source>
        <dbReference type="ARBA" id="ARBA00004496"/>
    </source>
</evidence>
<dbReference type="Gene3D" id="3.20.20.70">
    <property type="entry name" value="Aldolase class I"/>
    <property type="match status" value="1"/>
</dbReference>
<dbReference type="InterPro" id="IPR022999">
    <property type="entry name" value="Transaldolase_3B"/>
</dbReference>
<keyword evidence="4 9" id="KW-0963">Cytoplasm</keyword>
<dbReference type="FunFam" id="3.20.20.70:FF:000018">
    <property type="entry name" value="Probable transaldolase"/>
    <property type="match status" value="1"/>
</dbReference>
<dbReference type="GO" id="GO:0006098">
    <property type="term" value="P:pentose-phosphate shunt"/>
    <property type="evidence" value="ECO:0007669"/>
    <property type="project" value="UniProtKB-UniRule"/>
</dbReference>
<evidence type="ECO:0000256" key="3">
    <source>
        <dbReference type="ARBA" id="ARBA00005740"/>
    </source>
</evidence>
<dbReference type="GeneID" id="87106551"/>